<evidence type="ECO:0000313" key="1">
    <source>
        <dbReference type="Proteomes" id="UP000095283"/>
    </source>
</evidence>
<dbReference type="AlphaFoldDB" id="A0A1I7WEH0"/>
<evidence type="ECO:0000313" key="2">
    <source>
        <dbReference type="WBParaSite" id="Hba_03299"/>
    </source>
</evidence>
<keyword evidence="1" id="KW-1185">Reference proteome</keyword>
<dbReference type="WBParaSite" id="Hba_03306">
    <property type="protein sequence ID" value="Hba_03306"/>
    <property type="gene ID" value="Hba_03306"/>
</dbReference>
<protein>
    <submittedName>
        <fullName evidence="2 3">Uncharacterized protein</fullName>
    </submittedName>
</protein>
<evidence type="ECO:0000313" key="3">
    <source>
        <dbReference type="WBParaSite" id="Hba_03306"/>
    </source>
</evidence>
<sequence>MICNREDGPLFCGMVRHFGEEAYRRSGNVTLGVAEDFLVSKKNSSSLLSLVTPNPLAEYDYESEVRLNDTAGGSSLQDHADLLEATMKELTQENNHNPY</sequence>
<proteinExistence type="predicted"/>
<organism evidence="1 3">
    <name type="scientific">Heterorhabditis bacteriophora</name>
    <name type="common">Entomopathogenic nematode worm</name>
    <dbReference type="NCBI Taxonomy" id="37862"/>
    <lineage>
        <taxon>Eukaryota</taxon>
        <taxon>Metazoa</taxon>
        <taxon>Ecdysozoa</taxon>
        <taxon>Nematoda</taxon>
        <taxon>Chromadorea</taxon>
        <taxon>Rhabditida</taxon>
        <taxon>Rhabditina</taxon>
        <taxon>Rhabditomorpha</taxon>
        <taxon>Strongyloidea</taxon>
        <taxon>Heterorhabditidae</taxon>
        <taxon>Heterorhabditis</taxon>
    </lineage>
</organism>
<accession>A0A1I7WEH0</accession>
<dbReference type="WBParaSite" id="Hba_03299">
    <property type="protein sequence ID" value="Hba_03299"/>
    <property type="gene ID" value="Hba_03299"/>
</dbReference>
<dbReference type="Proteomes" id="UP000095283">
    <property type="component" value="Unplaced"/>
</dbReference>
<name>A0A1I7WEH0_HETBA</name>
<reference evidence="2 3" key="1">
    <citation type="submission" date="2016-11" db="UniProtKB">
        <authorList>
            <consortium name="WormBaseParasite"/>
        </authorList>
    </citation>
    <scope>IDENTIFICATION</scope>
</reference>